<dbReference type="EMBL" id="LEKV01003788">
    <property type="protein sequence ID" value="KVH98578.1"/>
    <property type="molecule type" value="Genomic_DNA"/>
</dbReference>
<keyword evidence="4" id="KW-0488">Methylation</keyword>
<dbReference type="InterPro" id="IPR029071">
    <property type="entry name" value="Ubiquitin-like_domsf"/>
</dbReference>
<keyword evidence="8" id="KW-0636">Prenylation</keyword>
<dbReference type="InterPro" id="IPR040015">
    <property type="entry name" value="UBL3-like"/>
</dbReference>
<dbReference type="InterPro" id="IPR000626">
    <property type="entry name" value="Ubiquitin-like_dom"/>
</dbReference>
<evidence type="ECO:0000256" key="5">
    <source>
        <dbReference type="ARBA" id="ARBA00023136"/>
    </source>
</evidence>
<comment type="function">
    <text evidence="1 9">May serve as docking site to facilitate the association of other proteins to the plasma membrane.</text>
</comment>
<evidence type="ECO:0000256" key="9">
    <source>
        <dbReference type="PIRNR" id="PIRNR032572"/>
    </source>
</evidence>
<dbReference type="OMA" id="EIILTRW"/>
<dbReference type="InterPro" id="IPR017000">
    <property type="entry name" value="MUB"/>
</dbReference>
<keyword evidence="12" id="KW-1185">Reference proteome</keyword>
<dbReference type="PIRSF" id="PIRSF032572">
    <property type="entry name" value="MUB"/>
    <property type="match status" value="1"/>
</dbReference>
<dbReference type="InterPro" id="IPR039540">
    <property type="entry name" value="UBL3-like_ubiquitin_dom"/>
</dbReference>
<proteinExistence type="predicted"/>
<keyword evidence="3 9" id="KW-1003">Cell membrane</keyword>
<dbReference type="PANTHER" id="PTHR13169">
    <property type="entry name" value="UBIQUITIN-LIKE PROTEIN 3 HCG-1 PROTEIN"/>
    <property type="match status" value="1"/>
</dbReference>
<evidence type="ECO:0000256" key="6">
    <source>
        <dbReference type="ARBA" id="ARBA00023139"/>
    </source>
</evidence>
<name>A0A103XXB2_CYNCS</name>
<protein>
    <recommendedName>
        <fullName evidence="9">Membrane-anchored ubiquitin-fold protein</fullName>
    </recommendedName>
</protein>
<comment type="subcellular location">
    <subcellularLocation>
        <location evidence="2">Cell membrane</location>
        <topology evidence="2">Lipid-anchor</topology>
    </subcellularLocation>
</comment>
<keyword evidence="7" id="KW-0449">Lipoprotein</keyword>
<evidence type="ECO:0000313" key="11">
    <source>
        <dbReference type="EMBL" id="KVH98578.1"/>
    </source>
</evidence>
<sequence length="116" mass="12584">MASEDLIQVKFRLADGSDIGPSKYSPTTTVGSLKEMMLSQWPQENGPKTINDLKLINAGKILENDKTLAESRSPVSEVPGGIITMLAVVRPPMPDKNNEKLQDGSPKQTSCPCMIL</sequence>
<evidence type="ECO:0000259" key="10">
    <source>
        <dbReference type="PROSITE" id="PS50053"/>
    </source>
</evidence>
<evidence type="ECO:0000256" key="3">
    <source>
        <dbReference type="ARBA" id="ARBA00022475"/>
    </source>
</evidence>
<dbReference type="Gramene" id="KVH98578">
    <property type="protein sequence ID" value="KVH98578"/>
    <property type="gene ID" value="Ccrd_023198"/>
</dbReference>
<dbReference type="Proteomes" id="UP000243975">
    <property type="component" value="Unassembled WGS sequence"/>
</dbReference>
<keyword evidence="6" id="KW-0564">Palmitate</keyword>
<evidence type="ECO:0000256" key="7">
    <source>
        <dbReference type="ARBA" id="ARBA00023288"/>
    </source>
</evidence>
<accession>A0A103XXB2</accession>
<dbReference type="CDD" id="cd01814">
    <property type="entry name" value="Ubl_MUBs_plant"/>
    <property type="match status" value="1"/>
</dbReference>
<comment type="caution">
    <text evidence="11">The sequence shown here is derived from an EMBL/GenBank/DDBJ whole genome shotgun (WGS) entry which is preliminary data.</text>
</comment>
<dbReference type="Pfam" id="PF13881">
    <property type="entry name" value="Rad60-SLD_2"/>
    <property type="match status" value="1"/>
</dbReference>
<reference evidence="11 12" key="1">
    <citation type="journal article" date="2016" name="Sci. Rep.">
        <title>The genome sequence of the outbreeding globe artichoke constructed de novo incorporating a phase-aware low-pass sequencing strategy of F1 progeny.</title>
        <authorList>
            <person name="Scaglione D."/>
            <person name="Reyes-Chin-Wo S."/>
            <person name="Acquadro A."/>
            <person name="Froenicke L."/>
            <person name="Portis E."/>
            <person name="Beitel C."/>
            <person name="Tirone M."/>
            <person name="Mauro R."/>
            <person name="Lo Monaco A."/>
            <person name="Mauromicale G."/>
            <person name="Faccioli P."/>
            <person name="Cattivelli L."/>
            <person name="Rieseberg L."/>
            <person name="Michelmore R."/>
            <person name="Lanteri S."/>
        </authorList>
    </citation>
    <scope>NUCLEOTIDE SEQUENCE [LARGE SCALE GENOMIC DNA]</scope>
    <source>
        <tissue evidence="11">Leaf</tissue>
    </source>
</reference>
<dbReference type="OrthoDB" id="1043111at2759"/>
<evidence type="ECO:0000256" key="2">
    <source>
        <dbReference type="ARBA" id="ARBA00004193"/>
    </source>
</evidence>
<dbReference type="PROSITE" id="PS50053">
    <property type="entry name" value="UBIQUITIN_2"/>
    <property type="match status" value="1"/>
</dbReference>
<keyword evidence="5 9" id="KW-0472">Membrane</keyword>
<evidence type="ECO:0000256" key="1">
    <source>
        <dbReference type="ARBA" id="ARBA00002929"/>
    </source>
</evidence>
<dbReference type="AlphaFoldDB" id="A0A103XXB2"/>
<evidence type="ECO:0000256" key="8">
    <source>
        <dbReference type="ARBA" id="ARBA00023289"/>
    </source>
</evidence>
<dbReference type="SUPFAM" id="SSF54236">
    <property type="entry name" value="Ubiquitin-like"/>
    <property type="match status" value="1"/>
</dbReference>
<organism evidence="11 12">
    <name type="scientific">Cynara cardunculus var. scolymus</name>
    <name type="common">Globe artichoke</name>
    <name type="synonym">Cynara scolymus</name>
    <dbReference type="NCBI Taxonomy" id="59895"/>
    <lineage>
        <taxon>Eukaryota</taxon>
        <taxon>Viridiplantae</taxon>
        <taxon>Streptophyta</taxon>
        <taxon>Embryophyta</taxon>
        <taxon>Tracheophyta</taxon>
        <taxon>Spermatophyta</taxon>
        <taxon>Magnoliopsida</taxon>
        <taxon>eudicotyledons</taxon>
        <taxon>Gunneridae</taxon>
        <taxon>Pentapetalae</taxon>
        <taxon>asterids</taxon>
        <taxon>campanulids</taxon>
        <taxon>Asterales</taxon>
        <taxon>Asteraceae</taxon>
        <taxon>Carduoideae</taxon>
        <taxon>Cardueae</taxon>
        <taxon>Carduinae</taxon>
        <taxon>Cynara</taxon>
    </lineage>
</organism>
<evidence type="ECO:0000313" key="12">
    <source>
        <dbReference type="Proteomes" id="UP000243975"/>
    </source>
</evidence>
<dbReference type="PANTHER" id="PTHR13169:SF17">
    <property type="entry name" value="MEMBRANE-ANCHORED UBIQUITIN-FOLD PROTEIN"/>
    <property type="match status" value="1"/>
</dbReference>
<feature type="domain" description="Ubiquitin-like" evidence="10">
    <location>
        <begin position="7"/>
        <end position="70"/>
    </location>
</feature>
<dbReference type="GO" id="GO:0005886">
    <property type="term" value="C:plasma membrane"/>
    <property type="evidence" value="ECO:0007669"/>
    <property type="project" value="UniProtKB-SubCell"/>
</dbReference>
<dbReference type="Gene3D" id="3.10.20.90">
    <property type="entry name" value="Phosphatidylinositol 3-kinase Catalytic Subunit, Chain A, domain 1"/>
    <property type="match status" value="1"/>
</dbReference>
<gene>
    <name evidence="11" type="ORF">Ccrd_023198</name>
</gene>
<evidence type="ECO:0000256" key="4">
    <source>
        <dbReference type="ARBA" id="ARBA00022481"/>
    </source>
</evidence>